<feature type="compositionally biased region" description="Polar residues" evidence="1">
    <location>
        <begin position="132"/>
        <end position="144"/>
    </location>
</feature>
<dbReference type="EMBL" id="JAAGWQ010000051">
    <property type="protein sequence ID" value="KAF5673773.1"/>
    <property type="molecule type" value="Genomic_DNA"/>
</dbReference>
<dbReference type="AlphaFoldDB" id="A0A8H5WXE3"/>
<dbReference type="Proteomes" id="UP000567885">
    <property type="component" value="Unassembled WGS sequence"/>
</dbReference>
<gene>
    <name evidence="2" type="ORF">FHETE_3160</name>
</gene>
<reference evidence="2 3" key="1">
    <citation type="submission" date="2020-05" db="EMBL/GenBank/DDBJ databases">
        <title>Identification and distribution of gene clusters putatively required for synthesis of sphingolipid metabolism inhibitors in phylogenetically diverse species of the filamentous fungus Fusarium.</title>
        <authorList>
            <person name="Kim H.-S."/>
            <person name="Busman M."/>
            <person name="Brown D.W."/>
            <person name="Divon H."/>
            <person name="Uhlig S."/>
            <person name="Proctor R.H."/>
        </authorList>
    </citation>
    <scope>NUCLEOTIDE SEQUENCE [LARGE SCALE GENOMIC DNA]</scope>
    <source>
        <strain evidence="2 3">NRRL 20693</strain>
    </source>
</reference>
<evidence type="ECO:0000256" key="1">
    <source>
        <dbReference type="SAM" id="MobiDB-lite"/>
    </source>
</evidence>
<comment type="caution">
    <text evidence="2">The sequence shown here is derived from an EMBL/GenBank/DDBJ whole genome shotgun (WGS) entry which is preliminary data.</text>
</comment>
<accession>A0A8H5WXE3</accession>
<sequence length="165" mass="18255">MKVAVVKTESRDYITIEDSHDQIKAEPDDIYADNIAVEDEATRLAFAGIHGPTNFNEKYNSYDGSSNGGSVTSVSELFASNSDTDTLQLRNSEAPTWSWARGHAKELCVAGESFFNRHEKKPKPLFLLQKNIPHTTEPNANSVRDSGGIRDSQSGQQRTQPNKVN</sequence>
<feature type="compositionally biased region" description="Polar residues" evidence="1">
    <location>
        <begin position="151"/>
        <end position="165"/>
    </location>
</feature>
<evidence type="ECO:0000313" key="2">
    <source>
        <dbReference type="EMBL" id="KAF5673773.1"/>
    </source>
</evidence>
<protein>
    <submittedName>
        <fullName evidence="2">Uncharacterized protein</fullName>
    </submittedName>
</protein>
<proteinExistence type="predicted"/>
<keyword evidence="3" id="KW-1185">Reference proteome</keyword>
<name>A0A8H5WXE3_FUSHE</name>
<evidence type="ECO:0000313" key="3">
    <source>
        <dbReference type="Proteomes" id="UP000567885"/>
    </source>
</evidence>
<feature type="region of interest" description="Disordered" evidence="1">
    <location>
        <begin position="128"/>
        <end position="165"/>
    </location>
</feature>
<organism evidence="2 3">
    <name type="scientific">Fusarium heterosporum</name>
    <dbReference type="NCBI Taxonomy" id="42747"/>
    <lineage>
        <taxon>Eukaryota</taxon>
        <taxon>Fungi</taxon>
        <taxon>Dikarya</taxon>
        <taxon>Ascomycota</taxon>
        <taxon>Pezizomycotina</taxon>
        <taxon>Sordariomycetes</taxon>
        <taxon>Hypocreomycetidae</taxon>
        <taxon>Hypocreales</taxon>
        <taxon>Nectriaceae</taxon>
        <taxon>Fusarium</taxon>
        <taxon>Fusarium heterosporum species complex</taxon>
    </lineage>
</organism>